<feature type="transmembrane region" description="Helical" evidence="2">
    <location>
        <begin position="283"/>
        <end position="308"/>
    </location>
</feature>
<keyword evidence="2" id="KW-0472">Membrane</keyword>
<keyword evidence="2" id="KW-0812">Transmembrane</keyword>
<feature type="transmembrane region" description="Helical" evidence="2">
    <location>
        <begin position="92"/>
        <end position="113"/>
    </location>
</feature>
<organism evidence="3 4">
    <name type="scientific">Paraburkholderia fungorum</name>
    <dbReference type="NCBI Taxonomy" id="134537"/>
    <lineage>
        <taxon>Bacteria</taxon>
        <taxon>Pseudomonadati</taxon>
        <taxon>Pseudomonadota</taxon>
        <taxon>Betaproteobacteria</taxon>
        <taxon>Burkholderiales</taxon>
        <taxon>Burkholderiaceae</taxon>
        <taxon>Paraburkholderia</taxon>
    </lineage>
</organism>
<reference evidence="3 4" key="1">
    <citation type="submission" date="2020-08" db="EMBL/GenBank/DDBJ databases">
        <title>Genomic Encyclopedia of Type Strains, Phase IV (KMG-V): Genome sequencing to study the core and pangenomes of soil and plant-associated prokaryotes.</title>
        <authorList>
            <person name="Whitman W."/>
        </authorList>
    </citation>
    <scope>NUCLEOTIDE SEQUENCE [LARGE SCALE GENOMIC DNA]</scope>
    <source>
        <strain evidence="3 4">SEMIA 4013</strain>
    </source>
</reference>
<name>A0AAW3US33_9BURK</name>
<proteinExistence type="predicted"/>
<dbReference type="AlphaFoldDB" id="A0AAW3US33"/>
<sequence length="400" mass="43807">MIDKNNSVDSNTSEMNEGESSPADKSSTSKAPSFEYLARVEMSRRTHLRERGKRMFILSIATPIVLAIILLLKPDVLRIFFPYSDYAFLERIGTTAGSVFLLIGLMAISILYLQTGFKSPSKSTGAVEKIFEEAKVRDLANEIKVASTGGSAQPPSVDSKASTLGVADYESLVNAFRQQARLDSKEVIYADLLALARRASNSITTDEIASSEFNKIRSRLAKEIEDLGWRSTFNLTLGMAVSVVGLGLLAWSFFTDSASSSHVATLVANAATSETPNKEMNEAISFAVAFLPRLSFAILIEVLAYFFLRMYKSTLSEIKYFQNEITNIESKVLALRVAMSSDLTAGQAKAIGALVDTERNHILEKGQSTVEIERAKVERMGLTEVTKGFASVVEKLKSSK</sequence>
<feature type="transmembrane region" description="Helical" evidence="2">
    <location>
        <begin position="55"/>
        <end position="72"/>
    </location>
</feature>
<feature type="transmembrane region" description="Helical" evidence="2">
    <location>
        <begin position="232"/>
        <end position="254"/>
    </location>
</feature>
<dbReference type="RefSeq" id="WP_183797568.1">
    <property type="nucleotide sequence ID" value="NZ_JACIII010000004.1"/>
</dbReference>
<evidence type="ECO:0000256" key="1">
    <source>
        <dbReference type="SAM" id="MobiDB-lite"/>
    </source>
</evidence>
<comment type="caution">
    <text evidence="3">The sequence shown here is derived from an EMBL/GenBank/DDBJ whole genome shotgun (WGS) entry which is preliminary data.</text>
</comment>
<dbReference type="Proteomes" id="UP000518681">
    <property type="component" value="Unassembled WGS sequence"/>
</dbReference>
<keyword evidence="2" id="KW-1133">Transmembrane helix</keyword>
<protein>
    <recommendedName>
        <fullName evidence="5">MotA/TolQ/ExbB proton channel domain-containing protein</fullName>
    </recommendedName>
</protein>
<gene>
    <name evidence="3" type="ORF">GGD69_001980</name>
</gene>
<evidence type="ECO:0000313" key="4">
    <source>
        <dbReference type="Proteomes" id="UP000518681"/>
    </source>
</evidence>
<evidence type="ECO:0000313" key="3">
    <source>
        <dbReference type="EMBL" id="MBB6201131.1"/>
    </source>
</evidence>
<feature type="region of interest" description="Disordered" evidence="1">
    <location>
        <begin position="1"/>
        <end position="30"/>
    </location>
</feature>
<dbReference type="EMBL" id="JACIIK010000003">
    <property type="protein sequence ID" value="MBB6201131.1"/>
    <property type="molecule type" value="Genomic_DNA"/>
</dbReference>
<accession>A0AAW3US33</accession>
<evidence type="ECO:0008006" key="5">
    <source>
        <dbReference type="Google" id="ProtNLM"/>
    </source>
</evidence>
<evidence type="ECO:0000256" key="2">
    <source>
        <dbReference type="SAM" id="Phobius"/>
    </source>
</evidence>